<evidence type="ECO:0000313" key="2">
    <source>
        <dbReference type="EMBL" id="GER55978.1"/>
    </source>
</evidence>
<sequence>MPPLSRLPPPSKSATSSAVQMFGRNPPSSAVMSGVVGESIVSGVSVSIDSEKTRRRPGRSHDFFFPAVHLLRQPAGVDSHITRSRRRTAVAVARVAAVRGFIASSPSADTTPHLPPQPPCKAFVRRVSASSLSVWIVDLMVAIGLGGAVARMGSRGG</sequence>
<feature type="region of interest" description="Disordered" evidence="1">
    <location>
        <begin position="1"/>
        <end position="25"/>
    </location>
</feature>
<dbReference type="Proteomes" id="UP000325081">
    <property type="component" value="Unassembled WGS sequence"/>
</dbReference>
<keyword evidence="3" id="KW-1185">Reference proteome</keyword>
<dbReference type="AlphaFoldDB" id="A0A5A7RFM2"/>
<evidence type="ECO:0000313" key="3">
    <source>
        <dbReference type="Proteomes" id="UP000325081"/>
    </source>
</evidence>
<dbReference type="EMBL" id="BKCP01012403">
    <property type="protein sequence ID" value="GER55978.1"/>
    <property type="molecule type" value="Genomic_DNA"/>
</dbReference>
<evidence type="ECO:0000256" key="1">
    <source>
        <dbReference type="SAM" id="MobiDB-lite"/>
    </source>
</evidence>
<name>A0A5A7RFM2_STRAF</name>
<feature type="compositionally biased region" description="Pro residues" evidence="1">
    <location>
        <begin position="1"/>
        <end position="11"/>
    </location>
</feature>
<gene>
    <name evidence="2" type="ORF">STAS_33680</name>
</gene>
<accession>A0A5A7RFM2</accession>
<organism evidence="2 3">
    <name type="scientific">Striga asiatica</name>
    <name type="common">Asiatic witchweed</name>
    <name type="synonym">Buchnera asiatica</name>
    <dbReference type="NCBI Taxonomy" id="4170"/>
    <lineage>
        <taxon>Eukaryota</taxon>
        <taxon>Viridiplantae</taxon>
        <taxon>Streptophyta</taxon>
        <taxon>Embryophyta</taxon>
        <taxon>Tracheophyta</taxon>
        <taxon>Spermatophyta</taxon>
        <taxon>Magnoliopsida</taxon>
        <taxon>eudicotyledons</taxon>
        <taxon>Gunneridae</taxon>
        <taxon>Pentapetalae</taxon>
        <taxon>asterids</taxon>
        <taxon>lamiids</taxon>
        <taxon>Lamiales</taxon>
        <taxon>Orobanchaceae</taxon>
        <taxon>Buchnereae</taxon>
        <taxon>Striga</taxon>
    </lineage>
</organism>
<reference evidence="3" key="1">
    <citation type="journal article" date="2019" name="Curr. Biol.">
        <title>Genome Sequence of Striga asiatica Provides Insight into the Evolution of Plant Parasitism.</title>
        <authorList>
            <person name="Yoshida S."/>
            <person name="Kim S."/>
            <person name="Wafula E.K."/>
            <person name="Tanskanen J."/>
            <person name="Kim Y.M."/>
            <person name="Honaas L."/>
            <person name="Yang Z."/>
            <person name="Spallek T."/>
            <person name="Conn C.E."/>
            <person name="Ichihashi Y."/>
            <person name="Cheong K."/>
            <person name="Cui S."/>
            <person name="Der J.P."/>
            <person name="Gundlach H."/>
            <person name="Jiao Y."/>
            <person name="Hori C."/>
            <person name="Ishida J.K."/>
            <person name="Kasahara H."/>
            <person name="Kiba T."/>
            <person name="Kim M.S."/>
            <person name="Koo N."/>
            <person name="Laohavisit A."/>
            <person name="Lee Y.H."/>
            <person name="Lumba S."/>
            <person name="McCourt P."/>
            <person name="Mortimer J.C."/>
            <person name="Mutuku J.M."/>
            <person name="Nomura T."/>
            <person name="Sasaki-Sekimoto Y."/>
            <person name="Seto Y."/>
            <person name="Wang Y."/>
            <person name="Wakatake T."/>
            <person name="Sakakibara H."/>
            <person name="Demura T."/>
            <person name="Yamaguchi S."/>
            <person name="Yoneyama K."/>
            <person name="Manabe R.I."/>
            <person name="Nelson D.C."/>
            <person name="Schulman A.H."/>
            <person name="Timko M.P."/>
            <person name="dePamphilis C.W."/>
            <person name="Choi D."/>
            <person name="Shirasu K."/>
        </authorList>
    </citation>
    <scope>NUCLEOTIDE SEQUENCE [LARGE SCALE GENOMIC DNA]</scope>
    <source>
        <strain evidence="3">cv. UVA1</strain>
    </source>
</reference>
<comment type="caution">
    <text evidence="2">The sequence shown here is derived from an EMBL/GenBank/DDBJ whole genome shotgun (WGS) entry which is preliminary data.</text>
</comment>
<proteinExistence type="predicted"/>
<protein>
    <submittedName>
        <fullName evidence="2">Uncharacterized protein</fullName>
    </submittedName>
</protein>